<dbReference type="HOGENOM" id="CLU_174539_0_0_3"/>
<feature type="transmembrane region" description="Helical" evidence="1">
    <location>
        <begin position="47"/>
        <end position="65"/>
    </location>
</feature>
<keyword evidence="1" id="KW-1133">Transmembrane helix</keyword>
<evidence type="ECO:0000313" key="2">
    <source>
        <dbReference type="EMBL" id="AFZ54636.1"/>
    </source>
</evidence>
<dbReference type="Proteomes" id="UP000010480">
    <property type="component" value="Chromosome"/>
</dbReference>
<keyword evidence="3" id="KW-1185">Reference proteome</keyword>
<protein>
    <submittedName>
        <fullName evidence="2">Uncharacterized protein</fullName>
    </submittedName>
</protein>
<evidence type="ECO:0000313" key="3">
    <source>
        <dbReference type="Proteomes" id="UP000010480"/>
    </source>
</evidence>
<proteinExistence type="predicted"/>
<sequence>MNKKNKKLITITHIPTSKIIARGFEGWGFMAFEGNYYIRLKYIRTTGFQFSYIPRFCIYKFLYVWLHLKVKDYKEEFIAWMYVIPNPLLPFIWFRIGLPRNHHALKIEIENV</sequence>
<dbReference type="KEGG" id="can:Cyan10605_2556"/>
<reference evidence="3" key="1">
    <citation type="journal article" date="2013" name="Proc. Natl. Acad. Sci. U.S.A.">
        <title>Improving the coverage of the cyanobacterial phylum using diversity-driven genome sequencing.</title>
        <authorList>
            <person name="Shih P.M."/>
            <person name="Wu D."/>
            <person name="Latifi A."/>
            <person name="Axen S.D."/>
            <person name="Fewer D.P."/>
            <person name="Talla E."/>
            <person name="Calteau A."/>
            <person name="Cai F."/>
            <person name="Tandeau de Marsac N."/>
            <person name="Rippka R."/>
            <person name="Herdman M."/>
            <person name="Sivonen K."/>
            <person name="Coursin T."/>
            <person name="Laurent T."/>
            <person name="Goodwin L."/>
            <person name="Nolan M."/>
            <person name="Davenport K.W."/>
            <person name="Han C.S."/>
            <person name="Rubin E.M."/>
            <person name="Eisen J.A."/>
            <person name="Woyke T."/>
            <person name="Gugger M."/>
            <person name="Kerfeld C.A."/>
        </authorList>
    </citation>
    <scope>NUCLEOTIDE SEQUENCE [LARGE SCALE GENOMIC DNA]</scope>
    <source>
        <strain evidence="3">PCC 10605</strain>
    </source>
</reference>
<dbReference type="eggNOG" id="ENOG502ZS06">
    <property type="taxonomic scope" value="Bacteria"/>
</dbReference>
<dbReference type="STRING" id="755178.Cyan10605_2556"/>
<name>K9Z621_CYAAP</name>
<organism evidence="2 3">
    <name type="scientific">Cyanobacterium aponinum (strain PCC 10605)</name>
    <dbReference type="NCBI Taxonomy" id="755178"/>
    <lineage>
        <taxon>Bacteria</taxon>
        <taxon>Bacillati</taxon>
        <taxon>Cyanobacteriota</taxon>
        <taxon>Cyanophyceae</taxon>
        <taxon>Oscillatoriophycideae</taxon>
        <taxon>Chroococcales</taxon>
        <taxon>Geminocystaceae</taxon>
        <taxon>Cyanobacterium</taxon>
    </lineage>
</organism>
<accession>K9Z621</accession>
<keyword evidence="1" id="KW-0812">Transmembrane</keyword>
<dbReference type="EMBL" id="CP003947">
    <property type="protein sequence ID" value="AFZ54636.1"/>
    <property type="molecule type" value="Genomic_DNA"/>
</dbReference>
<keyword evidence="1" id="KW-0472">Membrane</keyword>
<gene>
    <name evidence="2" type="ordered locus">Cyan10605_2556</name>
</gene>
<dbReference type="AlphaFoldDB" id="K9Z621"/>
<feature type="transmembrane region" description="Helical" evidence="1">
    <location>
        <begin position="77"/>
        <end position="96"/>
    </location>
</feature>
<evidence type="ECO:0000256" key="1">
    <source>
        <dbReference type="SAM" id="Phobius"/>
    </source>
</evidence>
<dbReference type="PATRIC" id="fig|755178.3.peg.2713"/>